<evidence type="ECO:0000256" key="2">
    <source>
        <dbReference type="ARBA" id="ARBA00022552"/>
    </source>
</evidence>
<dbReference type="CDD" id="cd11648">
    <property type="entry name" value="RsmI"/>
    <property type="match status" value="1"/>
</dbReference>
<organism evidence="8 9">
    <name type="scientific">candidate division WWE3 bacterium CG10_big_fil_rev_8_21_14_0_10_32_10</name>
    <dbReference type="NCBI Taxonomy" id="1975090"/>
    <lineage>
        <taxon>Bacteria</taxon>
        <taxon>Katanobacteria</taxon>
    </lineage>
</organism>
<evidence type="ECO:0000256" key="3">
    <source>
        <dbReference type="ARBA" id="ARBA00022603"/>
    </source>
</evidence>
<proteinExistence type="inferred from homology"/>
<dbReference type="EC" id="2.1.1.198" evidence="6"/>
<comment type="caution">
    <text evidence="8">The sequence shown here is derived from an EMBL/GenBank/DDBJ whole genome shotgun (WGS) entry which is preliminary data.</text>
</comment>
<feature type="domain" description="Tetrapyrrole methylase" evidence="7">
    <location>
        <begin position="3"/>
        <end position="208"/>
    </location>
</feature>
<protein>
    <recommendedName>
        <fullName evidence="6">Ribosomal RNA small subunit methyltransferase I</fullName>
        <ecNumber evidence="6">2.1.1.198</ecNumber>
    </recommendedName>
    <alternativeName>
        <fullName evidence="6">16S rRNA 2'-O-ribose C1402 methyltransferase</fullName>
    </alternativeName>
    <alternativeName>
        <fullName evidence="6">rRNA (cytidine-2'-O-)-methyltransferase RsmI</fullName>
    </alternativeName>
</protein>
<dbReference type="InterPro" id="IPR000878">
    <property type="entry name" value="4pyrrol_Mease"/>
</dbReference>
<sequence>MNTLYVVATPIGNIKDITIRAIEVLKKADAIITENQNTTRKLFNLLKIDITNKRLITFADFNNVKDLKKTLNLIENSDNAILISEAGTPLISDPGYKIISKIRDSNLDINIVSIPGASSILAHLSISGLPTDCFMFIGFLPKKELKKEQIIKGFHNINKIHKTTFIILESKYRLLKTLNRISKIYPSSLISVGNDLTKMYEHVFYGKILEVLEKLNKLKIKGEFIIHLKI</sequence>
<dbReference type="PANTHER" id="PTHR46111:SF1">
    <property type="entry name" value="RIBOSOMAL RNA SMALL SUBUNIT METHYLTRANSFERASE I"/>
    <property type="match status" value="1"/>
</dbReference>
<evidence type="ECO:0000256" key="5">
    <source>
        <dbReference type="ARBA" id="ARBA00022691"/>
    </source>
</evidence>
<dbReference type="Gene3D" id="3.40.1010.10">
    <property type="entry name" value="Cobalt-precorrin-4 Transmethylase, Domain 1"/>
    <property type="match status" value="1"/>
</dbReference>
<reference evidence="8 9" key="1">
    <citation type="submission" date="2017-09" db="EMBL/GenBank/DDBJ databases">
        <title>Depth-based differentiation of microbial function through sediment-hosted aquifers and enrichment of novel symbionts in the deep terrestrial subsurface.</title>
        <authorList>
            <person name="Probst A.J."/>
            <person name="Ladd B."/>
            <person name="Jarett J.K."/>
            <person name="Geller-Mcgrath D.E."/>
            <person name="Sieber C.M."/>
            <person name="Emerson J.B."/>
            <person name="Anantharaman K."/>
            <person name="Thomas B.C."/>
            <person name="Malmstrom R."/>
            <person name="Stieglmeier M."/>
            <person name="Klingl A."/>
            <person name="Woyke T."/>
            <person name="Ryan C.M."/>
            <person name="Banfield J.F."/>
        </authorList>
    </citation>
    <scope>NUCLEOTIDE SEQUENCE [LARGE SCALE GENOMIC DNA]</scope>
    <source>
        <strain evidence="8">CG10_big_fil_rev_8_21_14_0_10_32_10</strain>
    </source>
</reference>
<comment type="similarity">
    <text evidence="6">Belongs to the methyltransferase superfamily. RsmI family.</text>
</comment>
<dbReference type="GO" id="GO:0070677">
    <property type="term" value="F:rRNA (cytosine-2'-O-)-methyltransferase activity"/>
    <property type="evidence" value="ECO:0007669"/>
    <property type="project" value="UniProtKB-UniRule"/>
</dbReference>
<dbReference type="Proteomes" id="UP000230214">
    <property type="component" value="Unassembled WGS sequence"/>
</dbReference>
<dbReference type="Gene3D" id="3.30.950.10">
    <property type="entry name" value="Methyltransferase, Cobalt-precorrin-4 Transmethylase, Domain 2"/>
    <property type="match status" value="1"/>
</dbReference>
<comment type="function">
    <text evidence="6">Catalyzes the 2'-O-methylation of the ribose of cytidine 1402 (C1402) in 16S rRNA.</text>
</comment>
<accession>A0A2H0RAS7</accession>
<keyword evidence="1 6" id="KW-0963">Cytoplasm</keyword>
<dbReference type="InterPro" id="IPR014777">
    <property type="entry name" value="4pyrrole_Mease_sub1"/>
</dbReference>
<keyword evidence="3 6" id="KW-0489">Methyltransferase</keyword>
<comment type="subcellular location">
    <subcellularLocation>
        <location evidence="6">Cytoplasm</location>
    </subcellularLocation>
</comment>
<dbReference type="EMBL" id="PCXU01000016">
    <property type="protein sequence ID" value="PIR43631.1"/>
    <property type="molecule type" value="Genomic_DNA"/>
</dbReference>
<dbReference type="HAMAP" id="MF_01877">
    <property type="entry name" value="16SrRNA_methyltr_I"/>
    <property type="match status" value="1"/>
</dbReference>
<comment type="catalytic activity">
    <reaction evidence="6">
        <text>cytidine(1402) in 16S rRNA + S-adenosyl-L-methionine = 2'-O-methylcytidine(1402) in 16S rRNA + S-adenosyl-L-homocysteine + H(+)</text>
        <dbReference type="Rhea" id="RHEA:42924"/>
        <dbReference type="Rhea" id="RHEA-COMP:10285"/>
        <dbReference type="Rhea" id="RHEA-COMP:10286"/>
        <dbReference type="ChEBI" id="CHEBI:15378"/>
        <dbReference type="ChEBI" id="CHEBI:57856"/>
        <dbReference type="ChEBI" id="CHEBI:59789"/>
        <dbReference type="ChEBI" id="CHEBI:74495"/>
        <dbReference type="ChEBI" id="CHEBI:82748"/>
        <dbReference type="EC" id="2.1.1.198"/>
    </reaction>
</comment>
<keyword evidence="5 6" id="KW-0949">S-adenosyl-L-methionine</keyword>
<dbReference type="InterPro" id="IPR014776">
    <property type="entry name" value="4pyrrole_Mease_sub2"/>
</dbReference>
<dbReference type="AlphaFoldDB" id="A0A2H0RAS7"/>
<evidence type="ECO:0000313" key="8">
    <source>
        <dbReference type="EMBL" id="PIR43631.1"/>
    </source>
</evidence>
<dbReference type="PIRSF" id="PIRSF005917">
    <property type="entry name" value="MTase_YraL"/>
    <property type="match status" value="1"/>
</dbReference>
<evidence type="ECO:0000256" key="1">
    <source>
        <dbReference type="ARBA" id="ARBA00022490"/>
    </source>
</evidence>
<evidence type="ECO:0000256" key="4">
    <source>
        <dbReference type="ARBA" id="ARBA00022679"/>
    </source>
</evidence>
<gene>
    <name evidence="6 8" type="primary">rsmI</name>
    <name evidence="8" type="ORF">COV24_01735</name>
</gene>
<dbReference type="SUPFAM" id="SSF53790">
    <property type="entry name" value="Tetrapyrrole methylase"/>
    <property type="match status" value="1"/>
</dbReference>
<keyword evidence="2 6" id="KW-0698">rRNA processing</keyword>
<evidence type="ECO:0000313" key="9">
    <source>
        <dbReference type="Proteomes" id="UP000230214"/>
    </source>
</evidence>
<dbReference type="InterPro" id="IPR008189">
    <property type="entry name" value="rRNA_ssu_MeTfrase_I"/>
</dbReference>
<keyword evidence="4 6" id="KW-0808">Transferase</keyword>
<name>A0A2H0RAS7_UNCKA</name>
<dbReference type="InterPro" id="IPR035996">
    <property type="entry name" value="4pyrrol_Methylase_sf"/>
</dbReference>
<dbReference type="GO" id="GO:0005737">
    <property type="term" value="C:cytoplasm"/>
    <property type="evidence" value="ECO:0007669"/>
    <property type="project" value="UniProtKB-SubCell"/>
</dbReference>
<dbReference type="PANTHER" id="PTHR46111">
    <property type="entry name" value="RIBOSOMAL RNA SMALL SUBUNIT METHYLTRANSFERASE I"/>
    <property type="match status" value="1"/>
</dbReference>
<dbReference type="NCBIfam" id="TIGR00096">
    <property type="entry name" value="16S rRNA (cytidine(1402)-2'-O)-methyltransferase"/>
    <property type="match status" value="1"/>
</dbReference>
<evidence type="ECO:0000259" key="7">
    <source>
        <dbReference type="Pfam" id="PF00590"/>
    </source>
</evidence>
<dbReference type="Pfam" id="PF00590">
    <property type="entry name" value="TP_methylase"/>
    <property type="match status" value="1"/>
</dbReference>
<evidence type="ECO:0000256" key="6">
    <source>
        <dbReference type="HAMAP-Rule" id="MF_01877"/>
    </source>
</evidence>